<dbReference type="Proteomes" id="UP000566663">
    <property type="component" value="Unassembled WGS sequence"/>
</dbReference>
<feature type="transmembrane region" description="Helical" evidence="1">
    <location>
        <begin position="50"/>
        <end position="72"/>
    </location>
</feature>
<dbReference type="EMBL" id="JACHFZ010000005">
    <property type="protein sequence ID" value="MBB5292922.1"/>
    <property type="molecule type" value="Genomic_DNA"/>
</dbReference>
<feature type="domain" description="DUF2231" evidence="2">
    <location>
        <begin position="13"/>
        <end position="132"/>
    </location>
</feature>
<dbReference type="RefSeq" id="WP_183255817.1">
    <property type="nucleotide sequence ID" value="NZ_BAAAFF010000001.1"/>
</dbReference>
<gene>
    <name evidence="3" type="ORF">HNQ67_002459</name>
</gene>
<evidence type="ECO:0000313" key="4">
    <source>
        <dbReference type="Proteomes" id="UP000566663"/>
    </source>
</evidence>
<evidence type="ECO:0000259" key="2">
    <source>
        <dbReference type="Pfam" id="PF09990"/>
    </source>
</evidence>
<evidence type="ECO:0000256" key="1">
    <source>
        <dbReference type="SAM" id="Phobius"/>
    </source>
</evidence>
<feature type="transmembrane region" description="Helical" evidence="1">
    <location>
        <begin position="15"/>
        <end position="38"/>
    </location>
</feature>
<organism evidence="3 4">
    <name type="scientific">Brevundimonas basaltis</name>
    <dbReference type="NCBI Taxonomy" id="472166"/>
    <lineage>
        <taxon>Bacteria</taxon>
        <taxon>Pseudomonadati</taxon>
        <taxon>Pseudomonadota</taxon>
        <taxon>Alphaproteobacteria</taxon>
        <taxon>Caulobacterales</taxon>
        <taxon>Caulobacteraceae</taxon>
        <taxon>Brevundimonas</taxon>
    </lineage>
</organism>
<dbReference type="AlphaFoldDB" id="A0A7W8I1Q1"/>
<keyword evidence="4" id="KW-1185">Reference proteome</keyword>
<dbReference type="Pfam" id="PF09990">
    <property type="entry name" value="DUF2231"/>
    <property type="match status" value="1"/>
</dbReference>
<name>A0A7W8I1Q1_9CAUL</name>
<protein>
    <submittedName>
        <fullName evidence="3">Putative membrane protein</fullName>
    </submittedName>
</protein>
<keyword evidence="1" id="KW-0472">Membrane</keyword>
<feature type="transmembrane region" description="Helical" evidence="1">
    <location>
        <begin position="114"/>
        <end position="138"/>
    </location>
</feature>
<keyword evidence="1" id="KW-1133">Transmembrane helix</keyword>
<accession>A0A7W8I1Q1</accession>
<reference evidence="3 4" key="1">
    <citation type="submission" date="2020-08" db="EMBL/GenBank/DDBJ databases">
        <title>Genomic Encyclopedia of Type Strains, Phase IV (KMG-IV): sequencing the most valuable type-strain genomes for metagenomic binning, comparative biology and taxonomic classification.</title>
        <authorList>
            <person name="Goeker M."/>
        </authorList>
    </citation>
    <scope>NUCLEOTIDE SEQUENCE [LARGE SCALE GENOMIC DNA]</scope>
    <source>
        <strain evidence="3 4">DSM 25335</strain>
    </source>
</reference>
<comment type="caution">
    <text evidence="3">The sequence shown here is derived from an EMBL/GenBank/DDBJ whole genome shotgun (WGS) entry which is preliminary data.</text>
</comment>
<evidence type="ECO:0000313" key="3">
    <source>
        <dbReference type="EMBL" id="MBB5292922.1"/>
    </source>
</evidence>
<dbReference type="InterPro" id="IPR019251">
    <property type="entry name" value="DUF2231_TM"/>
</dbReference>
<feature type="transmembrane region" description="Helical" evidence="1">
    <location>
        <begin position="84"/>
        <end position="102"/>
    </location>
</feature>
<keyword evidence="1" id="KW-0812">Transmembrane</keyword>
<proteinExistence type="predicted"/>
<sequence length="145" mass="15756">MQTETRTQPATPHPIHAILLGFPISLFTAAMVTDIVYLRTAEIQWTNFSAWLITGGLFFGGLVLAWALIALVLRLRSSFHLPGLIYPALLAVMWVLGLINIFKHSQDGWSSVGAFGLTLSVLCALLALAAGFVAYSGITEREVAR</sequence>